<dbReference type="GO" id="GO:0020037">
    <property type="term" value="F:heme binding"/>
    <property type="evidence" value="ECO:0007669"/>
    <property type="project" value="InterPro"/>
</dbReference>
<dbReference type="InterPro" id="IPR011429">
    <property type="entry name" value="Cyt_c_Planctomycete-type"/>
</dbReference>
<sequence length="465" mass="52053">MNKRNIKYYTLPAAIIILLIILLTNEDLANKIIPSLGRLHPLVLHLPIGALILTFFLYVLSRLKGEYPKNIITIALGFSSFFSILACIFGYILSLEGGYTEQTLDIHLWVGILTAVLITLLFAVSTSKSKRPSVLFLPLFIVTICAISVAGHYGSVLTHGSDFLTEFMESPEIEKPITNIDSLKLYDNVVHKIFDNKCIECHNTTKKKGGLSLVSKHNLLLGGDSGMAIEKHNAHESLLFELCTLPITDDNHMPPEGKPQLTKKELWLIKYWINTSDDRDDKVASLPKNDTLNNYLKDYLIIDEILIKEASEEAITAVIAKGFTIRKLTPKNGGLWITYKNKKLPDDGINSLIQLKDQIVELDLGNTDLSDDMTNALKNMQNLVTLKLNKTNITDLTLNNLTGLKQLKTIVIHHTSISNEGIKNLLTNISPDQIYAWKTNIDHTDLQLLKNEYATHINLGTSKTK</sequence>
<dbReference type="OrthoDB" id="1099022at2"/>
<dbReference type="Pfam" id="PF07635">
    <property type="entry name" value="PSCyt1"/>
    <property type="match status" value="1"/>
</dbReference>
<organism evidence="3 4">
    <name type="scientific">Arenibacter palladensis</name>
    <dbReference type="NCBI Taxonomy" id="237373"/>
    <lineage>
        <taxon>Bacteria</taxon>
        <taxon>Pseudomonadati</taxon>
        <taxon>Bacteroidota</taxon>
        <taxon>Flavobacteriia</taxon>
        <taxon>Flavobacteriales</taxon>
        <taxon>Flavobacteriaceae</taxon>
        <taxon>Arenibacter</taxon>
    </lineage>
</organism>
<evidence type="ECO:0000313" key="4">
    <source>
        <dbReference type="Proteomes" id="UP000184406"/>
    </source>
</evidence>
<feature type="transmembrane region" description="Helical" evidence="1">
    <location>
        <begin position="72"/>
        <end position="94"/>
    </location>
</feature>
<dbReference type="SUPFAM" id="SSF52047">
    <property type="entry name" value="RNI-like"/>
    <property type="match status" value="1"/>
</dbReference>
<accession>A0A1M4SV52</accession>
<reference evidence="4" key="1">
    <citation type="submission" date="2016-11" db="EMBL/GenBank/DDBJ databases">
        <authorList>
            <person name="Varghese N."/>
            <person name="Submissions S."/>
        </authorList>
    </citation>
    <scope>NUCLEOTIDE SEQUENCE [LARGE SCALE GENOMIC DNA]</scope>
    <source>
        <strain evidence="4">DSM 17539</strain>
    </source>
</reference>
<dbReference type="Gene3D" id="3.80.10.10">
    <property type="entry name" value="Ribonuclease Inhibitor"/>
    <property type="match status" value="1"/>
</dbReference>
<keyword evidence="1" id="KW-0472">Membrane</keyword>
<dbReference type="RefSeq" id="WP_072859752.1">
    <property type="nucleotide sequence ID" value="NZ_FQUX01000001.1"/>
</dbReference>
<evidence type="ECO:0000256" key="1">
    <source>
        <dbReference type="SAM" id="Phobius"/>
    </source>
</evidence>
<dbReference type="InterPro" id="IPR032675">
    <property type="entry name" value="LRR_dom_sf"/>
</dbReference>
<keyword evidence="1" id="KW-1133">Transmembrane helix</keyword>
<name>A0A1M4SV52_9FLAO</name>
<dbReference type="SUPFAM" id="SSF46626">
    <property type="entry name" value="Cytochrome c"/>
    <property type="match status" value="1"/>
</dbReference>
<dbReference type="GO" id="GO:0009055">
    <property type="term" value="F:electron transfer activity"/>
    <property type="evidence" value="ECO:0007669"/>
    <property type="project" value="InterPro"/>
</dbReference>
<feature type="transmembrane region" description="Helical" evidence="1">
    <location>
        <begin position="106"/>
        <end position="124"/>
    </location>
</feature>
<feature type="domain" description="Cytochrome C Planctomycete-type" evidence="2">
    <location>
        <begin position="198"/>
        <end position="257"/>
    </location>
</feature>
<evidence type="ECO:0000259" key="2">
    <source>
        <dbReference type="Pfam" id="PF07635"/>
    </source>
</evidence>
<dbReference type="PANTHER" id="PTHR35889">
    <property type="entry name" value="CYCLOINULO-OLIGOSACCHARIDE FRUCTANOTRANSFERASE-RELATED"/>
    <property type="match status" value="1"/>
</dbReference>
<feature type="transmembrane region" description="Helical" evidence="1">
    <location>
        <begin position="136"/>
        <end position="154"/>
    </location>
</feature>
<keyword evidence="1" id="KW-0812">Transmembrane</keyword>
<feature type="transmembrane region" description="Helical" evidence="1">
    <location>
        <begin position="39"/>
        <end position="60"/>
    </location>
</feature>
<dbReference type="Proteomes" id="UP000184406">
    <property type="component" value="Unassembled WGS sequence"/>
</dbReference>
<dbReference type="InterPro" id="IPR036909">
    <property type="entry name" value="Cyt_c-like_dom_sf"/>
</dbReference>
<protein>
    <submittedName>
        <fullName evidence="3">Uncharacterized membrane protein</fullName>
    </submittedName>
</protein>
<dbReference type="EMBL" id="FQUX01000001">
    <property type="protein sequence ID" value="SHE36064.1"/>
    <property type="molecule type" value="Genomic_DNA"/>
</dbReference>
<dbReference type="AlphaFoldDB" id="A0A1M4SV52"/>
<evidence type="ECO:0000313" key="3">
    <source>
        <dbReference type="EMBL" id="SHE36064.1"/>
    </source>
</evidence>
<keyword evidence="4" id="KW-1185">Reference proteome</keyword>
<dbReference type="PANTHER" id="PTHR35889:SF3">
    <property type="entry name" value="F-BOX DOMAIN-CONTAINING PROTEIN"/>
    <property type="match status" value="1"/>
</dbReference>
<gene>
    <name evidence="3" type="ORF">SAMN03080594_10139</name>
</gene>
<proteinExistence type="predicted"/>